<comment type="caution">
    <text evidence="5">The sequence shown here is derived from an EMBL/GenBank/DDBJ whole genome shotgun (WGS) entry which is preliminary data.</text>
</comment>
<dbReference type="PANTHER" id="PTHR32494:SF5">
    <property type="entry name" value="ALLANTOATE AMIDOHYDROLASE"/>
    <property type="match status" value="1"/>
</dbReference>
<keyword evidence="6" id="KW-1185">Reference proteome</keyword>
<dbReference type="CDD" id="cd03884">
    <property type="entry name" value="M20_bAS"/>
    <property type="match status" value="1"/>
</dbReference>
<dbReference type="SUPFAM" id="SSF53187">
    <property type="entry name" value="Zn-dependent exopeptidases"/>
    <property type="match status" value="1"/>
</dbReference>
<dbReference type="RefSeq" id="WP_142045722.1">
    <property type="nucleotide sequence ID" value="NZ_JBHTGS010000001.1"/>
</dbReference>
<evidence type="ECO:0000256" key="1">
    <source>
        <dbReference type="ARBA" id="ARBA00006153"/>
    </source>
</evidence>
<feature type="binding site" evidence="3">
    <location>
        <position position="70"/>
    </location>
    <ligand>
        <name>Zn(2+)</name>
        <dbReference type="ChEBI" id="CHEBI:29105"/>
        <label>1</label>
    </ligand>
</feature>
<dbReference type="InterPro" id="IPR036264">
    <property type="entry name" value="Bact_exopeptidase_dim_dom"/>
</dbReference>
<feature type="binding site" evidence="4">
    <location>
        <position position="264"/>
    </location>
    <ligand>
        <name>allantoate</name>
        <dbReference type="ChEBI" id="CHEBI:17536"/>
    </ligand>
</feature>
<sequence>MWNDLAPVGRYESSGGYRRFAYTAAELECRAWFRAEAQRRDLTVETDGNGNLWAWWGDRTAGDAIVTGSHLDSVPDGGAFDGPLGVVSAFAAIDAMRAAGDVPRRPIGVAAFAEEEGGRFGIACLGSRLLTGAIDPATAAALTDAEGNRLDESMAEAGLDPAGLGMDRVRLSQIAAYIELHIEQGRAQIDMDAPVALGTAIWPHGRWRMEFRGRADHAGTTRLEDRADPMLTYANTVLAARKKARLAGAVATVGRVFCTPNGTNAIPSRVTGWLDARSESQEALDQVVAEVETATRQRAERDGTEVTISRESFSAEVAFDESLRDRLAGVLGPVPLLATGAGHDAGILASAVPTAMLFVRNPTGISHSPAESAEIPDCLSGVEALTEVLRELAC</sequence>
<comment type="cofactor">
    <cofactor evidence="3">
        <name>Zn(2+)</name>
        <dbReference type="ChEBI" id="CHEBI:29105"/>
    </cofactor>
    <text evidence="3">Binds 2 Zn(2+) ions per subunit.</text>
</comment>
<evidence type="ECO:0000313" key="5">
    <source>
        <dbReference type="EMBL" id="TQL77585.1"/>
    </source>
</evidence>
<evidence type="ECO:0000313" key="6">
    <source>
        <dbReference type="Proteomes" id="UP000317043"/>
    </source>
</evidence>
<evidence type="ECO:0000256" key="4">
    <source>
        <dbReference type="PIRSR" id="PIRSR001235-2"/>
    </source>
</evidence>
<comment type="similarity">
    <text evidence="1">Belongs to the peptidase M20 family.</text>
</comment>
<dbReference type="EMBL" id="VFOW01000001">
    <property type="protein sequence ID" value="TQL77585.1"/>
    <property type="molecule type" value="Genomic_DNA"/>
</dbReference>
<dbReference type="SUPFAM" id="SSF55031">
    <property type="entry name" value="Bacterial exopeptidase dimerisation domain"/>
    <property type="match status" value="1"/>
</dbReference>
<evidence type="ECO:0000256" key="3">
    <source>
        <dbReference type="PIRSR" id="PIRSR001235-1"/>
    </source>
</evidence>
<dbReference type="GO" id="GO:0046872">
    <property type="term" value="F:metal ion binding"/>
    <property type="evidence" value="ECO:0007669"/>
    <property type="project" value="UniProtKB-KW"/>
</dbReference>
<feature type="binding site" evidence="3">
    <location>
        <position position="81"/>
    </location>
    <ligand>
        <name>Zn(2+)</name>
        <dbReference type="ChEBI" id="CHEBI:29105"/>
        <label>1</label>
    </ligand>
</feature>
<keyword evidence="3" id="KW-0862">Zinc</keyword>
<keyword evidence="3" id="KW-0479">Metal-binding</keyword>
<dbReference type="Pfam" id="PF01546">
    <property type="entry name" value="Peptidase_M20"/>
    <property type="match status" value="1"/>
</dbReference>
<feature type="binding site" evidence="3">
    <location>
        <position position="181"/>
    </location>
    <ligand>
        <name>Zn(2+)</name>
        <dbReference type="ChEBI" id="CHEBI:29105"/>
        <label>1</label>
    </ligand>
</feature>
<gene>
    <name evidence="5" type="ORF">FB566_3144</name>
</gene>
<dbReference type="PIRSF" id="PIRSF001235">
    <property type="entry name" value="Amidase_carbamoylase"/>
    <property type="match status" value="1"/>
</dbReference>
<feature type="binding site" evidence="4">
    <location>
        <position position="277"/>
    </location>
    <ligand>
        <name>allantoate</name>
        <dbReference type="ChEBI" id="CHEBI:17536"/>
    </ligand>
</feature>
<dbReference type="GO" id="GO:0016813">
    <property type="term" value="F:hydrolase activity, acting on carbon-nitrogen (but not peptide) bonds, in linear amidines"/>
    <property type="evidence" value="ECO:0007669"/>
    <property type="project" value="InterPro"/>
</dbReference>
<dbReference type="Proteomes" id="UP000317043">
    <property type="component" value="Unassembled WGS sequence"/>
</dbReference>
<proteinExistence type="inferred from homology"/>
<dbReference type="NCBIfam" id="NF006770">
    <property type="entry name" value="PRK09290.1-4"/>
    <property type="match status" value="1"/>
</dbReference>
<keyword evidence="2 5" id="KW-0378">Hydrolase</keyword>
<dbReference type="InterPro" id="IPR002933">
    <property type="entry name" value="Peptidase_M20"/>
</dbReference>
<evidence type="ECO:0000256" key="2">
    <source>
        <dbReference type="ARBA" id="ARBA00022801"/>
    </source>
</evidence>
<dbReference type="Gene3D" id="3.30.70.360">
    <property type="match status" value="1"/>
</dbReference>
<reference evidence="5 6" key="1">
    <citation type="submission" date="2019-06" db="EMBL/GenBank/DDBJ databases">
        <title>Sequencing the genomes of 1000 actinobacteria strains.</title>
        <authorList>
            <person name="Klenk H.-P."/>
        </authorList>
    </citation>
    <scope>NUCLEOTIDE SEQUENCE [LARGE SCALE GENOMIC DNA]</scope>
    <source>
        <strain evidence="5 6">DSM 45928</strain>
    </source>
</reference>
<feature type="binding site" evidence="3">
    <location>
        <position position="116"/>
    </location>
    <ligand>
        <name>Zn(2+)</name>
        <dbReference type="ChEBI" id="CHEBI:29105"/>
        <label>2</label>
    </ligand>
</feature>
<name>A0A543AYC8_9ACTN</name>
<dbReference type="Gene3D" id="3.40.630.10">
    <property type="entry name" value="Zn peptidases"/>
    <property type="match status" value="1"/>
</dbReference>
<dbReference type="NCBIfam" id="TIGR01879">
    <property type="entry name" value="hydantase"/>
    <property type="match status" value="1"/>
</dbReference>
<feature type="binding site" evidence="3">
    <location>
        <position position="367"/>
    </location>
    <ligand>
        <name>Zn(2+)</name>
        <dbReference type="ChEBI" id="CHEBI:29105"/>
        <label>2</label>
    </ligand>
</feature>
<dbReference type="OrthoDB" id="9808195at2"/>
<feature type="binding site" evidence="3">
    <location>
        <position position="81"/>
    </location>
    <ligand>
        <name>Zn(2+)</name>
        <dbReference type="ChEBI" id="CHEBI:29105"/>
        <label>2</label>
    </ligand>
</feature>
<accession>A0A543AYC8</accession>
<feature type="binding site" evidence="4">
    <location>
        <position position="206"/>
    </location>
    <ligand>
        <name>allantoate</name>
        <dbReference type="ChEBI" id="CHEBI:17536"/>
    </ligand>
</feature>
<protein>
    <submittedName>
        <fullName evidence="5">N-carbamoyl-L-amino-acid hydrolase</fullName>
    </submittedName>
</protein>
<dbReference type="InParanoid" id="A0A543AYC8"/>
<dbReference type="InterPro" id="IPR010158">
    <property type="entry name" value="Amidase_Cbmase"/>
</dbReference>
<dbReference type="AlphaFoldDB" id="A0A543AYC8"/>
<organism evidence="5 6">
    <name type="scientific">Stackebrandtia endophytica</name>
    <dbReference type="NCBI Taxonomy" id="1496996"/>
    <lineage>
        <taxon>Bacteria</taxon>
        <taxon>Bacillati</taxon>
        <taxon>Actinomycetota</taxon>
        <taxon>Actinomycetes</taxon>
        <taxon>Glycomycetales</taxon>
        <taxon>Glycomycetaceae</taxon>
        <taxon>Stackebrandtia</taxon>
    </lineage>
</organism>
<dbReference type="PANTHER" id="PTHR32494">
    <property type="entry name" value="ALLANTOATE DEIMINASE-RELATED"/>
    <property type="match status" value="1"/>
</dbReference>